<dbReference type="Gene3D" id="3.40.50.2000">
    <property type="entry name" value="Glycogen Phosphorylase B"/>
    <property type="match status" value="2"/>
</dbReference>
<dbReference type="EMBL" id="CAJHIP010000004">
    <property type="protein sequence ID" value="CAD6491636.1"/>
    <property type="molecule type" value="Genomic_DNA"/>
</dbReference>
<evidence type="ECO:0000259" key="1">
    <source>
        <dbReference type="Pfam" id="PF00534"/>
    </source>
</evidence>
<dbReference type="AlphaFoldDB" id="A0A811T311"/>
<sequence length="382" mass="43944">MMSKQTNQSIKICFVALTAYPLLSGGNNRNVIGPDVHQVILAKELIKHDFKITFITYNEGGEPVEYINGMEIIKIHEDAYRLRILYIVSKVFRIWNAMRKANAHIYIHTGGVTTSLFCRLTRKKFVCDIASDALVNRDLVTKRIRGFSQSKFSFGTFGNWLDIKLADSLIVQNKYQETMLNKNFGKDSFLIKMPFPLIEQGTPEKANPPIVLWVGAMAEVKQPELFVRLAEAIPEARFQMIGGHSGNQEFYDRIKEKSKRIPNFEFLGVIPFNDVDEYFSRASILVNTSMFEGFPHAFIQAWMHYIPIVSLHSDPDEIICRHNMGFHSKTFQQLVEDVKTLLKNKALGEEMGVNGRKYVEREHDIKKIIEKYIELFNSIGEH</sequence>
<accession>A0A811T311</accession>
<keyword evidence="2" id="KW-0808">Transferase</keyword>
<organism evidence="2 3">
    <name type="scientific">Candidatus Argoarchaeum ethanivorans</name>
    <dbReference type="NCBI Taxonomy" id="2608793"/>
    <lineage>
        <taxon>Archaea</taxon>
        <taxon>Methanobacteriati</taxon>
        <taxon>Methanobacteriota</taxon>
        <taxon>Stenosarchaea group</taxon>
        <taxon>Methanomicrobia</taxon>
        <taxon>Methanosarcinales</taxon>
        <taxon>Methanosarcinales incertae sedis</taxon>
        <taxon>GOM Arc I cluster</taxon>
        <taxon>Candidatus Argoarchaeum</taxon>
    </lineage>
</organism>
<dbReference type="Pfam" id="PF00534">
    <property type="entry name" value="Glycos_transf_1"/>
    <property type="match status" value="1"/>
</dbReference>
<evidence type="ECO:0000313" key="2">
    <source>
        <dbReference type="EMBL" id="CAD6491636.1"/>
    </source>
</evidence>
<name>A0A811T311_9EURY</name>
<dbReference type="Proteomes" id="UP000603056">
    <property type="component" value="Unassembled WGS sequence"/>
</dbReference>
<gene>
    <name evidence="2" type="ORF">FFODKBPE_00178</name>
</gene>
<dbReference type="PANTHER" id="PTHR12526:SF630">
    <property type="entry name" value="GLYCOSYLTRANSFERASE"/>
    <property type="match status" value="1"/>
</dbReference>
<dbReference type="CDD" id="cd03801">
    <property type="entry name" value="GT4_PimA-like"/>
    <property type="match status" value="1"/>
</dbReference>
<feature type="domain" description="Glycosyl transferase family 1" evidence="1">
    <location>
        <begin position="200"/>
        <end position="357"/>
    </location>
</feature>
<evidence type="ECO:0000313" key="3">
    <source>
        <dbReference type="Proteomes" id="UP000603056"/>
    </source>
</evidence>
<proteinExistence type="predicted"/>
<reference evidence="2" key="1">
    <citation type="submission" date="2020-10" db="EMBL/GenBank/DDBJ databases">
        <authorList>
            <person name="Hahn C.J."/>
            <person name="Laso-Perez R."/>
            <person name="Vulcano F."/>
            <person name="Vaziourakis K.-M."/>
            <person name="Stokke R."/>
            <person name="Steen I.H."/>
            <person name="Teske A."/>
            <person name="Boetius A."/>
            <person name="Liebeke M."/>
            <person name="Amann R."/>
            <person name="Knittel K."/>
        </authorList>
    </citation>
    <scope>NUCLEOTIDE SEQUENCE</scope>
    <source>
        <strain evidence="2">Gfbio:e3339647-f889-4370-9287-4fb5cb688e4c:AG394J04_GoMArc1</strain>
    </source>
</reference>
<comment type="caution">
    <text evidence="2">The sequence shown here is derived from an EMBL/GenBank/DDBJ whole genome shotgun (WGS) entry which is preliminary data.</text>
</comment>
<protein>
    <submittedName>
        <fullName evidence="2">Glycosyl transferases group 1</fullName>
    </submittedName>
</protein>
<dbReference type="PANTHER" id="PTHR12526">
    <property type="entry name" value="GLYCOSYLTRANSFERASE"/>
    <property type="match status" value="1"/>
</dbReference>
<dbReference type="GO" id="GO:0016757">
    <property type="term" value="F:glycosyltransferase activity"/>
    <property type="evidence" value="ECO:0007669"/>
    <property type="project" value="InterPro"/>
</dbReference>
<dbReference type="InterPro" id="IPR001296">
    <property type="entry name" value="Glyco_trans_1"/>
</dbReference>
<dbReference type="SUPFAM" id="SSF53756">
    <property type="entry name" value="UDP-Glycosyltransferase/glycogen phosphorylase"/>
    <property type="match status" value="1"/>
</dbReference>